<dbReference type="SMART" id="SM00478">
    <property type="entry name" value="ENDO3c"/>
    <property type="match status" value="1"/>
</dbReference>
<dbReference type="SUPFAM" id="SSF48150">
    <property type="entry name" value="DNA-glycosylase"/>
    <property type="match status" value="1"/>
</dbReference>
<dbReference type="InterPro" id="IPR011257">
    <property type="entry name" value="DNA_glycosylase"/>
</dbReference>
<dbReference type="PANTHER" id="PTHR43286:SF1">
    <property type="entry name" value="ENDONUCLEASE III-LIKE PROTEIN 1"/>
    <property type="match status" value="1"/>
</dbReference>
<comment type="cofactor">
    <cofactor evidence="1">
        <name>[4Fe-4S] cluster</name>
        <dbReference type="ChEBI" id="CHEBI:49883"/>
    </cofactor>
</comment>
<keyword evidence="3" id="KW-0004">4Fe-4S</keyword>
<keyword evidence="5" id="KW-0227">DNA damage</keyword>
<dbReference type="CDD" id="cd00056">
    <property type="entry name" value="ENDO3c"/>
    <property type="match status" value="1"/>
</dbReference>
<dbReference type="InterPro" id="IPR004035">
    <property type="entry name" value="Endouclease-III_FeS-bd_BS"/>
</dbReference>
<dbReference type="GO" id="GO:0000703">
    <property type="term" value="F:oxidized pyrimidine nucleobase lesion DNA N-glycosylase activity"/>
    <property type="evidence" value="ECO:0007669"/>
    <property type="project" value="TreeGrafter"/>
</dbReference>
<evidence type="ECO:0000256" key="8">
    <source>
        <dbReference type="ARBA" id="ARBA00023014"/>
    </source>
</evidence>
<accession>T0ZIS5</accession>
<keyword evidence="11" id="KW-0326">Glycosidase</keyword>
<evidence type="ECO:0000256" key="9">
    <source>
        <dbReference type="ARBA" id="ARBA00023204"/>
    </source>
</evidence>
<dbReference type="FunFam" id="1.10.1670.10:FF:000001">
    <property type="entry name" value="Endonuclease III"/>
    <property type="match status" value="1"/>
</dbReference>
<feature type="non-terminal residue" evidence="13">
    <location>
        <position position="1"/>
    </location>
</feature>
<dbReference type="GO" id="GO:0051539">
    <property type="term" value="F:4 iron, 4 sulfur cluster binding"/>
    <property type="evidence" value="ECO:0007669"/>
    <property type="project" value="UniProtKB-KW"/>
</dbReference>
<keyword evidence="13" id="KW-0540">Nuclease</keyword>
<dbReference type="InterPro" id="IPR000445">
    <property type="entry name" value="HhH_motif"/>
</dbReference>
<reference evidence="13" key="2">
    <citation type="journal article" date="2014" name="ISME J.">
        <title>Microbial stratification in low pH oxic and suboxic macroscopic growths along an acid mine drainage.</title>
        <authorList>
            <person name="Mendez-Garcia C."/>
            <person name="Mesa V."/>
            <person name="Sprenger R.R."/>
            <person name="Richter M."/>
            <person name="Diez M.S."/>
            <person name="Solano J."/>
            <person name="Bargiela R."/>
            <person name="Golyshina O.V."/>
            <person name="Manteca A."/>
            <person name="Ramos J.L."/>
            <person name="Gallego J.R."/>
            <person name="Llorente I."/>
            <person name="Martins Dos Santos V.A."/>
            <person name="Jensen O.N."/>
            <person name="Pelaez A.I."/>
            <person name="Sanchez J."/>
            <person name="Ferrer M."/>
        </authorList>
    </citation>
    <scope>NUCLEOTIDE SEQUENCE</scope>
</reference>
<dbReference type="EMBL" id="AUZX01015592">
    <property type="protein sequence ID" value="EQD28599.1"/>
    <property type="molecule type" value="Genomic_DNA"/>
</dbReference>
<evidence type="ECO:0000256" key="6">
    <source>
        <dbReference type="ARBA" id="ARBA00022801"/>
    </source>
</evidence>
<keyword evidence="6" id="KW-0378">Hydrolase</keyword>
<comment type="caution">
    <text evidence="13">The sequence shown here is derived from an EMBL/GenBank/DDBJ whole genome shotgun (WGS) entry which is preliminary data.</text>
</comment>
<dbReference type="GO" id="GO:0046872">
    <property type="term" value="F:metal ion binding"/>
    <property type="evidence" value="ECO:0007669"/>
    <property type="project" value="UniProtKB-KW"/>
</dbReference>
<feature type="domain" description="HhH-GPD" evidence="12">
    <location>
        <begin position="1"/>
        <end position="110"/>
    </location>
</feature>
<organism evidence="13">
    <name type="scientific">mine drainage metagenome</name>
    <dbReference type="NCBI Taxonomy" id="410659"/>
    <lineage>
        <taxon>unclassified sequences</taxon>
        <taxon>metagenomes</taxon>
        <taxon>ecological metagenomes</taxon>
    </lineage>
</organism>
<dbReference type="GO" id="GO:0003677">
    <property type="term" value="F:DNA binding"/>
    <property type="evidence" value="ECO:0007669"/>
    <property type="project" value="InterPro"/>
</dbReference>
<dbReference type="AlphaFoldDB" id="T0ZIS5"/>
<dbReference type="InterPro" id="IPR023170">
    <property type="entry name" value="HhH_base_excis_C"/>
</dbReference>
<reference evidence="13" key="1">
    <citation type="submission" date="2013-08" db="EMBL/GenBank/DDBJ databases">
        <authorList>
            <person name="Mendez C."/>
            <person name="Richter M."/>
            <person name="Ferrer M."/>
            <person name="Sanchez J."/>
        </authorList>
    </citation>
    <scope>NUCLEOTIDE SEQUENCE</scope>
</reference>
<evidence type="ECO:0000256" key="3">
    <source>
        <dbReference type="ARBA" id="ARBA00022485"/>
    </source>
</evidence>
<comment type="similarity">
    <text evidence="2">Belongs to the Nth/MutY family.</text>
</comment>
<sequence>ISKVGFANVKAARVIGAARIIIEKYNGKVPDNINLLMQIPGIGRKTANVIRSDAFSIPSIAVDTHVHRISNRIGFCNTKDPEETEERLRKIIPEELWQGFNPTLVEFGKAICRPVSPRCSLCNISAYCQYFETTYQKKEIKRK</sequence>
<dbReference type="GO" id="GO:0016829">
    <property type="term" value="F:lyase activity"/>
    <property type="evidence" value="ECO:0007669"/>
    <property type="project" value="UniProtKB-KW"/>
</dbReference>
<dbReference type="Pfam" id="PF00633">
    <property type="entry name" value="HHH"/>
    <property type="match status" value="1"/>
</dbReference>
<evidence type="ECO:0000256" key="1">
    <source>
        <dbReference type="ARBA" id="ARBA00001966"/>
    </source>
</evidence>
<keyword evidence="13" id="KW-0255">Endonuclease</keyword>
<evidence type="ECO:0000256" key="5">
    <source>
        <dbReference type="ARBA" id="ARBA00022763"/>
    </source>
</evidence>
<evidence type="ECO:0000256" key="11">
    <source>
        <dbReference type="ARBA" id="ARBA00023295"/>
    </source>
</evidence>
<dbReference type="GO" id="GO:0003906">
    <property type="term" value="F:DNA-(apurinic or apyrimidinic site) endonuclease activity"/>
    <property type="evidence" value="ECO:0007669"/>
    <property type="project" value="TreeGrafter"/>
</dbReference>
<dbReference type="Pfam" id="PF00730">
    <property type="entry name" value="HhH-GPD"/>
    <property type="match status" value="1"/>
</dbReference>
<evidence type="ECO:0000259" key="12">
    <source>
        <dbReference type="SMART" id="SM00478"/>
    </source>
</evidence>
<dbReference type="GO" id="GO:0006289">
    <property type="term" value="P:nucleotide-excision repair"/>
    <property type="evidence" value="ECO:0007669"/>
    <property type="project" value="TreeGrafter"/>
</dbReference>
<dbReference type="Gene3D" id="1.10.1670.10">
    <property type="entry name" value="Helix-hairpin-Helix base-excision DNA repair enzymes (C-terminal)"/>
    <property type="match status" value="1"/>
</dbReference>
<dbReference type="GO" id="GO:0006285">
    <property type="term" value="P:base-excision repair, AP site formation"/>
    <property type="evidence" value="ECO:0007669"/>
    <property type="project" value="TreeGrafter"/>
</dbReference>
<evidence type="ECO:0000313" key="13">
    <source>
        <dbReference type="EMBL" id="EQD28599.1"/>
    </source>
</evidence>
<dbReference type="PANTHER" id="PTHR43286">
    <property type="entry name" value="ENDONUCLEASE III-LIKE PROTEIN 1"/>
    <property type="match status" value="1"/>
</dbReference>
<dbReference type="InterPro" id="IPR003265">
    <property type="entry name" value="HhH-GPD_domain"/>
</dbReference>
<keyword evidence="10" id="KW-0456">Lyase</keyword>
<keyword evidence="7" id="KW-0408">Iron</keyword>
<evidence type="ECO:0000256" key="2">
    <source>
        <dbReference type="ARBA" id="ARBA00008343"/>
    </source>
</evidence>
<evidence type="ECO:0000256" key="10">
    <source>
        <dbReference type="ARBA" id="ARBA00023239"/>
    </source>
</evidence>
<dbReference type="PROSITE" id="PS00764">
    <property type="entry name" value="ENDONUCLEASE_III_1"/>
    <property type="match status" value="1"/>
</dbReference>
<keyword evidence="8" id="KW-0411">Iron-sulfur</keyword>
<protein>
    <submittedName>
        <fullName evidence="13">Endonuclease III</fullName>
    </submittedName>
</protein>
<keyword evidence="4" id="KW-0479">Metal-binding</keyword>
<keyword evidence="9" id="KW-0234">DNA repair</keyword>
<name>T0ZIS5_9ZZZZ</name>
<gene>
    <name evidence="13" type="ORF">B1A_21103</name>
</gene>
<evidence type="ECO:0000256" key="4">
    <source>
        <dbReference type="ARBA" id="ARBA00022723"/>
    </source>
</evidence>
<dbReference type="Gene3D" id="1.10.340.30">
    <property type="entry name" value="Hypothetical protein, domain 2"/>
    <property type="match status" value="1"/>
</dbReference>
<evidence type="ECO:0000256" key="7">
    <source>
        <dbReference type="ARBA" id="ARBA00023004"/>
    </source>
</evidence>
<proteinExistence type="inferred from homology"/>